<gene>
    <name evidence="1" type="ORF">MSG28_010525</name>
</gene>
<evidence type="ECO:0000313" key="1">
    <source>
        <dbReference type="EMBL" id="KAI8437200.1"/>
    </source>
</evidence>
<sequence>MVGEVKKQCSVEDVLTDNQVSLIVKKCVGETAGWQLVGQELAPAAEGMAGFLGDHFRLTLTVKLGDSLVKIPLFVKSLPLSNSPKATFIEENNFFRREMTMFKLMEEMEMQECHPWGAKAYLYNSSVLVMRDLSPLGYSTHDQFVILDAEHSRVALAAVARFHAAVADHEARRSRALARPYSLMEEHGHLIVENNFRDTPWIAAGAKLAANIIQHFSDKHRNTVPDLEDKLLKQFLAACNDVSERKDTLNVLIHKDLWANNIMFKHEAGVPTNAILVDFQCLRYAPPAFDVMLCWYCTTDRSFRERYEREMLQHYFDTFISTVNEVTKEKLKGLGYDYEEYLRWVEECRRFGLLVSIMLYPYILLDQVTAREMFDNPETFLKHTNEDRSEPVLEYARRSDGYRTRQFEVCEDFVERYLKA</sequence>
<reference evidence="1 2" key="1">
    <citation type="journal article" date="2022" name="Genome Biol. Evol.">
        <title>The Spruce Budworm Genome: Reconstructing the Evolutionary History of Antifreeze Proteins.</title>
        <authorList>
            <person name="Beliveau C."/>
            <person name="Gagne P."/>
            <person name="Picq S."/>
            <person name="Vernygora O."/>
            <person name="Keeling C.I."/>
            <person name="Pinkney K."/>
            <person name="Doucet D."/>
            <person name="Wen F."/>
            <person name="Johnston J.S."/>
            <person name="Maaroufi H."/>
            <person name="Boyle B."/>
            <person name="Laroche J."/>
            <person name="Dewar K."/>
            <person name="Juretic N."/>
            <person name="Blackburn G."/>
            <person name="Nisole A."/>
            <person name="Brunet B."/>
            <person name="Brandao M."/>
            <person name="Lumley L."/>
            <person name="Duan J."/>
            <person name="Quan G."/>
            <person name="Lucarotti C.J."/>
            <person name="Roe A.D."/>
            <person name="Sperling F.A.H."/>
            <person name="Levesque R.C."/>
            <person name="Cusson M."/>
        </authorList>
    </citation>
    <scope>NUCLEOTIDE SEQUENCE [LARGE SCALE GENOMIC DNA]</scope>
    <source>
        <strain evidence="1">Glfc:IPQL:Cfum</strain>
    </source>
</reference>
<dbReference type="EMBL" id="CM046117">
    <property type="protein sequence ID" value="KAI8437200.1"/>
    <property type="molecule type" value="Genomic_DNA"/>
</dbReference>
<organism evidence="1 2">
    <name type="scientific">Choristoneura fumiferana</name>
    <name type="common">Spruce budworm moth</name>
    <name type="synonym">Archips fumiferana</name>
    <dbReference type="NCBI Taxonomy" id="7141"/>
    <lineage>
        <taxon>Eukaryota</taxon>
        <taxon>Metazoa</taxon>
        <taxon>Ecdysozoa</taxon>
        <taxon>Arthropoda</taxon>
        <taxon>Hexapoda</taxon>
        <taxon>Insecta</taxon>
        <taxon>Pterygota</taxon>
        <taxon>Neoptera</taxon>
        <taxon>Endopterygota</taxon>
        <taxon>Lepidoptera</taxon>
        <taxon>Glossata</taxon>
        <taxon>Ditrysia</taxon>
        <taxon>Tortricoidea</taxon>
        <taxon>Tortricidae</taxon>
        <taxon>Tortricinae</taxon>
        <taxon>Choristoneura</taxon>
    </lineage>
</organism>
<comment type="caution">
    <text evidence="1">The sequence shown here is derived from an EMBL/GenBank/DDBJ whole genome shotgun (WGS) entry which is preliminary data.</text>
</comment>
<dbReference type="Proteomes" id="UP001064048">
    <property type="component" value="Chromosome 17"/>
</dbReference>
<accession>A0ACC0KLN4</accession>
<protein>
    <submittedName>
        <fullName evidence="1">Uncharacterized protein</fullName>
    </submittedName>
</protein>
<evidence type="ECO:0000313" key="2">
    <source>
        <dbReference type="Proteomes" id="UP001064048"/>
    </source>
</evidence>
<keyword evidence="2" id="KW-1185">Reference proteome</keyword>
<proteinExistence type="predicted"/>
<name>A0ACC0KLN4_CHOFU</name>